<dbReference type="PANTHER" id="PTHR10408">
    <property type="entry name" value="STEROL O-ACYLTRANSFERASE"/>
    <property type="match status" value="1"/>
</dbReference>
<evidence type="ECO:0000256" key="4">
    <source>
        <dbReference type="ARBA" id="ARBA00022679"/>
    </source>
</evidence>
<comment type="caution">
    <text evidence="8">The sequence shown here is derived from an EMBL/GenBank/DDBJ whole genome shotgun (WGS) entry which is preliminary data.</text>
</comment>
<dbReference type="GO" id="GO:0005789">
    <property type="term" value="C:endoplasmic reticulum membrane"/>
    <property type="evidence" value="ECO:0007669"/>
    <property type="project" value="UniProtKB-SubCell"/>
</dbReference>
<dbReference type="PANTHER" id="PTHR10408:SF7">
    <property type="entry name" value="DIACYLGLYCEROL O-ACYLTRANSFERASE 1"/>
    <property type="match status" value="1"/>
</dbReference>
<evidence type="ECO:0000256" key="7">
    <source>
        <dbReference type="SAM" id="MobiDB-lite"/>
    </source>
</evidence>
<evidence type="ECO:0000256" key="5">
    <source>
        <dbReference type="ARBA" id="ARBA00022824"/>
    </source>
</evidence>
<protein>
    <recommendedName>
        <fullName evidence="3">diacylglycerol O-acyltransferase</fullName>
        <ecNumber evidence="3">2.3.1.20</ecNumber>
    </recommendedName>
</protein>
<dbReference type="EC" id="2.3.1.20" evidence="3"/>
<feature type="region of interest" description="Disordered" evidence="7">
    <location>
        <begin position="158"/>
        <end position="185"/>
    </location>
</feature>
<evidence type="ECO:0000313" key="9">
    <source>
        <dbReference type="Proteomes" id="UP001328107"/>
    </source>
</evidence>
<dbReference type="AlphaFoldDB" id="A0AAN5IEC1"/>
<organism evidence="8 9">
    <name type="scientific">Pristionchus mayeri</name>
    <dbReference type="NCBI Taxonomy" id="1317129"/>
    <lineage>
        <taxon>Eukaryota</taxon>
        <taxon>Metazoa</taxon>
        <taxon>Ecdysozoa</taxon>
        <taxon>Nematoda</taxon>
        <taxon>Chromadorea</taxon>
        <taxon>Rhabditida</taxon>
        <taxon>Rhabditina</taxon>
        <taxon>Diplogasteromorpha</taxon>
        <taxon>Diplogasteroidea</taxon>
        <taxon>Neodiplogasteridae</taxon>
        <taxon>Pristionchus</taxon>
    </lineage>
</organism>
<gene>
    <name evidence="8" type="ORF">PMAYCL1PPCAC_33494</name>
</gene>
<evidence type="ECO:0000256" key="6">
    <source>
        <dbReference type="ARBA" id="ARBA00023315"/>
    </source>
</evidence>
<evidence type="ECO:0000313" key="8">
    <source>
        <dbReference type="EMBL" id="GMR63298.1"/>
    </source>
</evidence>
<reference evidence="9" key="1">
    <citation type="submission" date="2022-10" db="EMBL/GenBank/DDBJ databases">
        <title>Genome assembly of Pristionchus species.</title>
        <authorList>
            <person name="Yoshida K."/>
            <person name="Sommer R.J."/>
        </authorList>
    </citation>
    <scope>NUCLEOTIDE SEQUENCE [LARGE SCALE GENOMIC DNA]</scope>
    <source>
        <strain evidence="9">RS5460</strain>
    </source>
</reference>
<keyword evidence="9" id="KW-1185">Reference proteome</keyword>
<dbReference type="Proteomes" id="UP001328107">
    <property type="component" value="Unassembled WGS sequence"/>
</dbReference>
<accession>A0AAN5IEC1</accession>
<dbReference type="GO" id="GO:0004144">
    <property type="term" value="F:diacylglycerol O-acyltransferase activity"/>
    <property type="evidence" value="ECO:0007669"/>
    <property type="project" value="UniProtKB-EC"/>
</dbReference>
<sequence>AVARWRVRRCSGADCSNSRSTSISEMEVRHLIGMGILYPLRQRLFAPVHWREACTSHRTRSSSSSSGWTNYRGFFNLSMLLLVVSNGRVALENLIKYGVLVSPLQWVERAWADFSFTNCPNVALVLASNLVILTGIHHRETTAAWISARDVRSSLLSSHHLHPSHHSPSQSHSSTRATRCTPRAP</sequence>
<keyword evidence="6" id="KW-0012">Acyltransferase</keyword>
<evidence type="ECO:0000256" key="1">
    <source>
        <dbReference type="ARBA" id="ARBA00004477"/>
    </source>
</evidence>
<feature type="non-terminal residue" evidence="8">
    <location>
        <position position="1"/>
    </location>
</feature>
<name>A0AAN5IEC1_9BILA</name>
<proteinExistence type="predicted"/>
<dbReference type="EMBL" id="BTRK01000052">
    <property type="protein sequence ID" value="GMR63298.1"/>
    <property type="molecule type" value="Genomic_DNA"/>
</dbReference>
<comment type="pathway">
    <text evidence="2">Lipid metabolism.</text>
</comment>
<dbReference type="GO" id="GO:0019432">
    <property type="term" value="P:triglyceride biosynthetic process"/>
    <property type="evidence" value="ECO:0007669"/>
    <property type="project" value="TreeGrafter"/>
</dbReference>
<evidence type="ECO:0000256" key="2">
    <source>
        <dbReference type="ARBA" id="ARBA00005189"/>
    </source>
</evidence>
<keyword evidence="4" id="KW-0808">Transferase</keyword>
<keyword evidence="5" id="KW-0256">Endoplasmic reticulum</keyword>
<comment type="subcellular location">
    <subcellularLocation>
        <location evidence="1">Endoplasmic reticulum membrane</location>
        <topology evidence="1">Multi-pass membrane protein</topology>
    </subcellularLocation>
</comment>
<dbReference type="InterPro" id="IPR014371">
    <property type="entry name" value="Oat_ACAT_DAG_ARE"/>
</dbReference>
<evidence type="ECO:0000256" key="3">
    <source>
        <dbReference type="ARBA" id="ARBA00013244"/>
    </source>
</evidence>